<dbReference type="InterPro" id="IPR005829">
    <property type="entry name" value="Sugar_transporter_CS"/>
</dbReference>
<dbReference type="SUPFAM" id="SSF103473">
    <property type="entry name" value="MFS general substrate transporter"/>
    <property type="match status" value="1"/>
</dbReference>
<evidence type="ECO:0000256" key="6">
    <source>
        <dbReference type="SAM" id="Phobius"/>
    </source>
</evidence>
<dbReference type="AlphaFoldDB" id="A0A2P6N738"/>
<dbReference type="Gene3D" id="1.20.1250.20">
    <property type="entry name" value="MFS general substrate transporter like domains"/>
    <property type="match status" value="1"/>
</dbReference>
<feature type="transmembrane region" description="Helical" evidence="6">
    <location>
        <begin position="99"/>
        <end position="119"/>
    </location>
</feature>
<dbReference type="PANTHER" id="PTHR23507">
    <property type="entry name" value="ZGC:174356"/>
    <property type="match status" value="1"/>
</dbReference>
<dbReference type="InterPro" id="IPR036259">
    <property type="entry name" value="MFS_trans_sf"/>
</dbReference>
<keyword evidence="10" id="KW-1185">Reference proteome</keyword>
<sequence>MQYAGLILLLYLLAFAGVNPFMPSIVASFFNGDFSRGSLYLGWMVSLNNVTTLLTGPLIGVVSDRYGRKPVLLFSAIGLVVSILGLWLGLLFGSVWPAFVLHVAAGGFGGFFPFVYAYITDFSTDREKTRNYSFVGATFGVAFIAGPLTYGAIITAYGYQTFLFVILIIVCLCIGCIPFIPESHKKRGNVSLKYNPLSGLSKVWHTSVSWRACLAFFILYFAEQGLFDIWVMYFKYRYEWDDQHVGIALGCAGLGMVIGQAVVLPALNVTLNDKYSALVGISICILTITQFIYVRTQWLVYALAFLQATGLMIQPVLCSIFNKEFPPHIQGVSGIIGPPAASGLFHIFTSNSRDFPGEWWSERGLKGVAEVVFIWAIGCFLLSAALAWILKFGISFSCTQSLSSANIHIMSIVYARVTPVMSVVVLLQMMLPLTIIKRCSLRARTGFSLRNDYQSLMLFMLFRSVALKEYRIRAEECSETAPNRSAKAVWVDR</sequence>
<dbReference type="InterPro" id="IPR011701">
    <property type="entry name" value="MFS"/>
</dbReference>
<dbReference type="InParanoid" id="A0A2P6N738"/>
<proteinExistence type="predicted"/>
<evidence type="ECO:0000256" key="4">
    <source>
        <dbReference type="ARBA" id="ARBA00022989"/>
    </source>
</evidence>
<keyword evidence="7" id="KW-0732">Signal</keyword>
<organism evidence="9 10">
    <name type="scientific">Planoprotostelium fungivorum</name>
    <dbReference type="NCBI Taxonomy" id="1890364"/>
    <lineage>
        <taxon>Eukaryota</taxon>
        <taxon>Amoebozoa</taxon>
        <taxon>Evosea</taxon>
        <taxon>Variosea</taxon>
        <taxon>Cavosteliida</taxon>
        <taxon>Cavosteliaceae</taxon>
        <taxon>Planoprotostelium</taxon>
    </lineage>
</organism>
<keyword evidence="3 6" id="KW-0812">Transmembrane</keyword>
<dbReference type="PANTHER" id="PTHR23507:SF1">
    <property type="entry name" value="FI18259P1-RELATED"/>
    <property type="match status" value="1"/>
</dbReference>
<evidence type="ECO:0000313" key="9">
    <source>
        <dbReference type="EMBL" id="PRP79758.1"/>
    </source>
</evidence>
<dbReference type="PROSITE" id="PS00216">
    <property type="entry name" value="SUGAR_TRANSPORT_1"/>
    <property type="match status" value="1"/>
</dbReference>
<feature type="signal peptide" evidence="7">
    <location>
        <begin position="1"/>
        <end position="20"/>
    </location>
</feature>
<dbReference type="InterPro" id="IPR001958">
    <property type="entry name" value="Tet-R_TetA/multi-R_MdtG-like"/>
</dbReference>
<comment type="caution">
    <text evidence="9">The sequence shown here is derived from an EMBL/GenBank/DDBJ whole genome shotgun (WGS) entry which is preliminary data.</text>
</comment>
<dbReference type="EMBL" id="MDYQ01000172">
    <property type="protein sequence ID" value="PRP79758.1"/>
    <property type="molecule type" value="Genomic_DNA"/>
</dbReference>
<feature type="transmembrane region" description="Helical" evidence="6">
    <location>
        <begin position="159"/>
        <end position="180"/>
    </location>
</feature>
<feature type="transmembrane region" description="Helical" evidence="6">
    <location>
        <begin position="275"/>
        <end position="293"/>
    </location>
</feature>
<feature type="transmembrane region" description="Helical" evidence="6">
    <location>
        <begin position="71"/>
        <end position="93"/>
    </location>
</feature>
<keyword evidence="5 6" id="KW-0472">Membrane</keyword>
<dbReference type="Pfam" id="PF07690">
    <property type="entry name" value="MFS_1"/>
    <property type="match status" value="1"/>
</dbReference>
<dbReference type="InterPro" id="IPR020846">
    <property type="entry name" value="MFS_dom"/>
</dbReference>
<dbReference type="GO" id="GO:0016020">
    <property type="term" value="C:membrane"/>
    <property type="evidence" value="ECO:0007669"/>
    <property type="project" value="UniProtKB-SubCell"/>
</dbReference>
<feature type="transmembrane region" description="Helical" evidence="6">
    <location>
        <begin position="299"/>
        <end position="317"/>
    </location>
</feature>
<dbReference type="Proteomes" id="UP000241769">
    <property type="component" value="Unassembled WGS sequence"/>
</dbReference>
<evidence type="ECO:0000256" key="7">
    <source>
        <dbReference type="SAM" id="SignalP"/>
    </source>
</evidence>
<protein>
    <recommendedName>
        <fullName evidence="8">Major facilitator superfamily (MFS) profile domain-containing protein</fullName>
    </recommendedName>
</protein>
<dbReference type="GO" id="GO:0022857">
    <property type="term" value="F:transmembrane transporter activity"/>
    <property type="evidence" value="ECO:0007669"/>
    <property type="project" value="InterPro"/>
</dbReference>
<keyword evidence="4 6" id="KW-1133">Transmembrane helix</keyword>
<evidence type="ECO:0000259" key="8">
    <source>
        <dbReference type="PROSITE" id="PS50850"/>
    </source>
</evidence>
<name>A0A2P6N738_9EUKA</name>
<feature type="transmembrane region" description="Helical" evidence="6">
    <location>
        <begin position="411"/>
        <end position="431"/>
    </location>
</feature>
<comment type="subcellular location">
    <subcellularLocation>
        <location evidence="2">Cell membrane</location>
    </subcellularLocation>
    <subcellularLocation>
        <location evidence="1">Membrane</location>
        <topology evidence="1">Multi-pass membrane protein</topology>
    </subcellularLocation>
</comment>
<feature type="domain" description="Major facilitator superfamily (MFS) profile" evidence="8">
    <location>
        <begin position="1"/>
        <end position="395"/>
    </location>
</feature>
<dbReference type="STRING" id="1890364.A0A2P6N738"/>
<accession>A0A2P6N738</accession>
<reference evidence="9 10" key="1">
    <citation type="journal article" date="2018" name="Genome Biol. Evol.">
        <title>Multiple Roots of Fruiting Body Formation in Amoebozoa.</title>
        <authorList>
            <person name="Hillmann F."/>
            <person name="Forbes G."/>
            <person name="Novohradska S."/>
            <person name="Ferling I."/>
            <person name="Riege K."/>
            <person name="Groth M."/>
            <person name="Westermann M."/>
            <person name="Marz M."/>
            <person name="Spaller T."/>
            <person name="Winckler T."/>
            <person name="Schaap P."/>
            <person name="Glockner G."/>
        </authorList>
    </citation>
    <scope>NUCLEOTIDE SEQUENCE [LARGE SCALE GENOMIC DNA]</scope>
    <source>
        <strain evidence="9 10">Jena</strain>
    </source>
</reference>
<evidence type="ECO:0000256" key="1">
    <source>
        <dbReference type="ARBA" id="ARBA00004141"/>
    </source>
</evidence>
<feature type="chain" id="PRO_5015186106" description="Major facilitator superfamily (MFS) profile domain-containing protein" evidence="7">
    <location>
        <begin position="21"/>
        <end position="493"/>
    </location>
</feature>
<feature type="transmembrane region" description="Helical" evidence="6">
    <location>
        <begin position="245"/>
        <end position="263"/>
    </location>
</feature>
<dbReference type="PRINTS" id="PR01035">
    <property type="entry name" value="TCRTETA"/>
</dbReference>
<evidence type="ECO:0000256" key="3">
    <source>
        <dbReference type="ARBA" id="ARBA00022692"/>
    </source>
</evidence>
<evidence type="ECO:0000256" key="5">
    <source>
        <dbReference type="ARBA" id="ARBA00023136"/>
    </source>
</evidence>
<dbReference type="OrthoDB" id="19753at2759"/>
<feature type="transmembrane region" description="Helical" evidence="6">
    <location>
        <begin position="131"/>
        <end position="153"/>
    </location>
</feature>
<feature type="transmembrane region" description="Helical" evidence="6">
    <location>
        <begin position="40"/>
        <end position="59"/>
    </location>
</feature>
<feature type="transmembrane region" description="Helical" evidence="6">
    <location>
        <begin position="212"/>
        <end position="233"/>
    </location>
</feature>
<dbReference type="PROSITE" id="PS50850">
    <property type="entry name" value="MFS"/>
    <property type="match status" value="1"/>
</dbReference>
<evidence type="ECO:0000313" key="10">
    <source>
        <dbReference type="Proteomes" id="UP000241769"/>
    </source>
</evidence>
<gene>
    <name evidence="9" type="ORF">PROFUN_12620</name>
</gene>
<evidence type="ECO:0000256" key="2">
    <source>
        <dbReference type="ARBA" id="ARBA00004236"/>
    </source>
</evidence>
<feature type="transmembrane region" description="Helical" evidence="6">
    <location>
        <begin position="368"/>
        <end position="390"/>
    </location>
</feature>